<dbReference type="EC" id="2.7.7.7" evidence="3"/>
<evidence type="ECO:0000256" key="12">
    <source>
        <dbReference type="ARBA" id="ARBA00049244"/>
    </source>
</evidence>
<reference evidence="16" key="1">
    <citation type="submission" date="2016-10" db="EMBL/GenBank/DDBJ databases">
        <authorList>
            <person name="Varghese N."/>
            <person name="Submissions S."/>
        </authorList>
    </citation>
    <scope>NUCLEOTIDE SEQUENCE [LARGE SCALE GENOMIC DNA]</scope>
    <source>
        <strain evidence="16">Gh-67</strain>
    </source>
</reference>
<keyword evidence="6" id="KW-0808">Transferase</keyword>
<dbReference type="InterPro" id="IPR016195">
    <property type="entry name" value="Pol/histidinol_Pase-like"/>
</dbReference>
<dbReference type="CDD" id="cd04485">
    <property type="entry name" value="DnaE_OBF"/>
    <property type="match status" value="1"/>
</dbReference>
<dbReference type="GO" id="GO:0003887">
    <property type="term" value="F:DNA-directed DNA polymerase activity"/>
    <property type="evidence" value="ECO:0007669"/>
    <property type="project" value="UniProtKB-KW"/>
</dbReference>
<dbReference type="GO" id="GO:0006281">
    <property type="term" value="P:DNA repair"/>
    <property type="evidence" value="ECO:0007669"/>
    <property type="project" value="UniProtKB-KW"/>
</dbReference>
<dbReference type="Pfam" id="PF14579">
    <property type="entry name" value="HHH_6"/>
    <property type="match status" value="1"/>
</dbReference>
<dbReference type="InterPro" id="IPR004365">
    <property type="entry name" value="NA-bd_OB_tRNA"/>
</dbReference>
<dbReference type="NCBIfam" id="TIGR00594">
    <property type="entry name" value="polc"/>
    <property type="match status" value="1"/>
</dbReference>
<protein>
    <recommendedName>
        <fullName evidence="4">Error-prone DNA polymerase</fullName>
        <ecNumber evidence="3">2.7.7.7</ecNumber>
    </recommendedName>
</protein>
<keyword evidence="8" id="KW-0235">DNA replication</keyword>
<comment type="subcellular location">
    <subcellularLocation>
        <location evidence="1">Cytoplasm</location>
    </subcellularLocation>
</comment>
<dbReference type="InterPro" id="IPR004805">
    <property type="entry name" value="DnaE2/DnaE/PolC"/>
</dbReference>
<keyword evidence="7" id="KW-0548">Nucleotidyltransferase</keyword>
<keyword evidence="9" id="KW-0227">DNA damage</keyword>
<keyword evidence="11" id="KW-0234">DNA repair</keyword>
<dbReference type="RefSeq" id="WP_091170419.1">
    <property type="nucleotide sequence ID" value="NZ_FNCG01000010.1"/>
</dbReference>
<dbReference type="SMART" id="SM00481">
    <property type="entry name" value="POLIIIAc"/>
    <property type="match status" value="1"/>
</dbReference>
<dbReference type="InterPro" id="IPR029460">
    <property type="entry name" value="DNAPol_HHH"/>
</dbReference>
<dbReference type="NCBIfam" id="NF004225">
    <property type="entry name" value="PRK05672.1"/>
    <property type="match status" value="1"/>
</dbReference>
<evidence type="ECO:0000256" key="11">
    <source>
        <dbReference type="ARBA" id="ARBA00023204"/>
    </source>
</evidence>
<dbReference type="Proteomes" id="UP000199705">
    <property type="component" value="Unassembled WGS sequence"/>
</dbReference>
<evidence type="ECO:0000256" key="10">
    <source>
        <dbReference type="ARBA" id="ARBA00022932"/>
    </source>
</evidence>
<dbReference type="Pfam" id="PF02811">
    <property type="entry name" value="PHP"/>
    <property type="match status" value="1"/>
</dbReference>
<dbReference type="SUPFAM" id="SSF89550">
    <property type="entry name" value="PHP domain-like"/>
    <property type="match status" value="1"/>
</dbReference>
<dbReference type="Pfam" id="PF01336">
    <property type="entry name" value="tRNA_anti-codon"/>
    <property type="match status" value="1"/>
</dbReference>
<dbReference type="InterPro" id="IPR004013">
    <property type="entry name" value="PHP_dom"/>
</dbReference>
<proteinExistence type="inferred from homology"/>
<dbReference type="GO" id="GO:0005737">
    <property type="term" value="C:cytoplasm"/>
    <property type="evidence" value="ECO:0007669"/>
    <property type="project" value="UniProtKB-SubCell"/>
</dbReference>
<evidence type="ECO:0000313" key="15">
    <source>
        <dbReference type="EMBL" id="SDH48285.1"/>
    </source>
</evidence>
<dbReference type="InterPro" id="IPR011708">
    <property type="entry name" value="DNA_pol3_alpha_NTPase_dom"/>
</dbReference>
<evidence type="ECO:0000256" key="1">
    <source>
        <dbReference type="ARBA" id="ARBA00004496"/>
    </source>
</evidence>
<keyword evidence="10" id="KW-0239">DNA-directed DNA polymerase</keyword>
<evidence type="ECO:0000256" key="9">
    <source>
        <dbReference type="ARBA" id="ARBA00022763"/>
    </source>
</evidence>
<dbReference type="GO" id="GO:0006260">
    <property type="term" value="P:DNA replication"/>
    <property type="evidence" value="ECO:0007669"/>
    <property type="project" value="UniProtKB-KW"/>
</dbReference>
<evidence type="ECO:0000256" key="4">
    <source>
        <dbReference type="ARBA" id="ARBA00017273"/>
    </source>
</evidence>
<keyword evidence="16" id="KW-1185">Reference proteome</keyword>
<dbReference type="CDD" id="cd07434">
    <property type="entry name" value="PHP_PolIIIA_DnaE2"/>
    <property type="match status" value="1"/>
</dbReference>
<evidence type="ECO:0000256" key="2">
    <source>
        <dbReference type="ARBA" id="ARBA00007391"/>
    </source>
</evidence>
<evidence type="ECO:0000313" key="16">
    <source>
        <dbReference type="Proteomes" id="UP000199705"/>
    </source>
</evidence>
<evidence type="ECO:0000259" key="14">
    <source>
        <dbReference type="SMART" id="SM00481"/>
    </source>
</evidence>
<evidence type="ECO:0000256" key="3">
    <source>
        <dbReference type="ARBA" id="ARBA00012417"/>
    </source>
</evidence>
<keyword evidence="5" id="KW-0963">Cytoplasm</keyword>
<evidence type="ECO:0000256" key="13">
    <source>
        <dbReference type="SAM" id="MobiDB-lite"/>
    </source>
</evidence>
<dbReference type="GO" id="GO:0008408">
    <property type="term" value="F:3'-5' exonuclease activity"/>
    <property type="evidence" value="ECO:0007669"/>
    <property type="project" value="InterPro"/>
</dbReference>
<dbReference type="EMBL" id="FNCG01000010">
    <property type="protein sequence ID" value="SDH48285.1"/>
    <property type="molecule type" value="Genomic_DNA"/>
</dbReference>
<dbReference type="Gene3D" id="3.20.20.140">
    <property type="entry name" value="Metal-dependent hydrolases"/>
    <property type="match status" value="1"/>
</dbReference>
<dbReference type="STRING" id="551996.SAMN05192573_11026"/>
<evidence type="ECO:0000256" key="7">
    <source>
        <dbReference type="ARBA" id="ARBA00022695"/>
    </source>
</evidence>
<dbReference type="PANTHER" id="PTHR32294">
    <property type="entry name" value="DNA POLYMERASE III SUBUNIT ALPHA"/>
    <property type="match status" value="1"/>
</dbReference>
<feature type="domain" description="Polymerase/histidinol phosphatase N-terminal" evidence="14">
    <location>
        <begin position="4"/>
        <end position="71"/>
    </location>
</feature>
<dbReference type="HAMAP" id="MF_01902">
    <property type="entry name" value="DNApol_error_prone"/>
    <property type="match status" value="1"/>
</dbReference>
<dbReference type="InterPro" id="IPR040982">
    <property type="entry name" value="DNA_pol3_finger"/>
</dbReference>
<gene>
    <name evidence="15" type="ORF">SAMN05192573_11026</name>
</gene>
<dbReference type="Pfam" id="PF07733">
    <property type="entry name" value="DNA_pol3_alpha"/>
    <property type="match status" value="1"/>
</dbReference>
<dbReference type="InterPro" id="IPR003141">
    <property type="entry name" value="Pol/His_phosphatase_N"/>
</dbReference>
<comment type="similarity">
    <text evidence="2">Belongs to the DNA polymerase type-C family. DnaE2 subfamily.</text>
</comment>
<evidence type="ECO:0000256" key="6">
    <source>
        <dbReference type="ARBA" id="ARBA00022679"/>
    </source>
</evidence>
<dbReference type="PANTHER" id="PTHR32294:SF4">
    <property type="entry name" value="ERROR-PRONE DNA POLYMERASE"/>
    <property type="match status" value="1"/>
</dbReference>
<accession>A0A1G8CS21</accession>
<name>A0A1G8CS21_9SPHI</name>
<evidence type="ECO:0000256" key="5">
    <source>
        <dbReference type="ARBA" id="ARBA00022490"/>
    </source>
</evidence>
<sequence>MNYAELQATSNFSFLRGGSHPHELAEQAAALGYAAIAITDRNSFAGIVRAHMAAKQAGIRFIPACRLDLMDGPSLLAYPTDITAYGRLSALLTKGNLRTEKGQCELYREDVYAHREGSLFVVVPPAQLNSRFELDEQFLKDLSAYRQQFGRSLYLAASFNYRGQDAKRLFRLAETGVPLVATGDVHYHIAERRELQDILTCIREKCTIHTAGFKLHPNAECFLKPLEEIGRLFRRYPEALSNATMIADSCNFSLDEIKYLEPPEQLVNGLTRQQRLSQLTWERAKAVFGDPIPEKHKKQIEFELAFIEKRRLAWYFLRVYKKTQKAEDLGILHQGRGSAANSTVCFCLGITAVNPAKSRLLFSRFMSEARDEWPDIDVDYEHERREEIIQFIYNDYGRERAAIVATVTQERHKGAIRDVGKAMGLSEDTIKRIGATIWDFYEEGFDEKRLRDQGLNPHDPLTRKVLELTSELIGFPRQLGQHTGGFVITEGKLSDFCPVLNARMENRTQVEWNKDDLEDLGILKIDVLGLGMLTMIRKAFDLVLKHYGPRLTLANIPQDDSLVYDMICKADTIGVFQIESRAQMSMLPRLKPRCFYDLVIEVAIVRPGPIQGDMVHPYLRRRNGEEPVVYPSKELEEILGRTLGVPLFQEQAMEIAIVAAGFTPAEADQLRRSMASFKANGKLHIYEKKLVDGMVSRGYEEDFARRIFKQLQGFEGYGFPESHAASFALLVYVSCWLKHYYPDVFCAALLNSQPMGFYQPAQIVRDAREHGIQVLPVDVNYSEWDNILENKDGKYHSVRLGFRQVKGLREDDMTVLVTMREKGYRHIDQLRAAGVPEAALEKLADADAFRSMGADRRMALWEVSALADRPIGLFDGQVSETTLEDIVPLPLMTRGEHVVQDYISTGLSLKDHPVGLLRGQLNRLRNVRISDLARYKDGDFVRLAGLITVRQRPGTAKGVLFMTMEDETGSANLVVWQQLFDEYRKEIVQSKLLMVMGKLQVANGVTHLVVRRCFNLSALLRSLTETEMPQTLARGDETTKPGNYDGRSTPPAVPTEGAFHKGRNFH</sequence>
<dbReference type="AlphaFoldDB" id="A0A1G8CS21"/>
<dbReference type="InterPro" id="IPR023073">
    <property type="entry name" value="DnaE2"/>
</dbReference>
<dbReference type="Pfam" id="PF17657">
    <property type="entry name" value="DNA_pol3_finger"/>
    <property type="match status" value="1"/>
</dbReference>
<dbReference type="Gene3D" id="1.10.150.870">
    <property type="match status" value="1"/>
</dbReference>
<evidence type="ECO:0000256" key="8">
    <source>
        <dbReference type="ARBA" id="ARBA00022705"/>
    </source>
</evidence>
<organism evidence="15 16">
    <name type="scientific">Mucilaginibacter gossypii</name>
    <dbReference type="NCBI Taxonomy" id="551996"/>
    <lineage>
        <taxon>Bacteria</taxon>
        <taxon>Pseudomonadati</taxon>
        <taxon>Bacteroidota</taxon>
        <taxon>Sphingobacteriia</taxon>
        <taxon>Sphingobacteriales</taxon>
        <taxon>Sphingobacteriaceae</taxon>
        <taxon>Mucilaginibacter</taxon>
    </lineage>
</organism>
<dbReference type="GO" id="GO:0003676">
    <property type="term" value="F:nucleic acid binding"/>
    <property type="evidence" value="ECO:0007669"/>
    <property type="project" value="InterPro"/>
</dbReference>
<comment type="catalytic activity">
    <reaction evidence="12">
        <text>DNA(n) + a 2'-deoxyribonucleoside 5'-triphosphate = DNA(n+1) + diphosphate</text>
        <dbReference type="Rhea" id="RHEA:22508"/>
        <dbReference type="Rhea" id="RHEA-COMP:17339"/>
        <dbReference type="Rhea" id="RHEA-COMP:17340"/>
        <dbReference type="ChEBI" id="CHEBI:33019"/>
        <dbReference type="ChEBI" id="CHEBI:61560"/>
        <dbReference type="ChEBI" id="CHEBI:173112"/>
        <dbReference type="EC" id="2.7.7.7"/>
    </reaction>
</comment>
<feature type="region of interest" description="Disordered" evidence="13">
    <location>
        <begin position="1029"/>
        <end position="1066"/>
    </location>
</feature>